<proteinExistence type="predicted"/>
<protein>
    <submittedName>
        <fullName evidence="1">Uncharacterized protein</fullName>
    </submittedName>
</protein>
<reference evidence="1 2" key="1">
    <citation type="journal article" date="2021" name="Commun. Biol.">
        <title>The genome of Shorea leprosula (Dipterocarpaceae) highlights the ecological relevance of drought in aseasonal tropical rainforests.</title>
        <authorList>
            <person name="Ng K.K.S."/>
            <person name="Kobayashi M.J."/>
            <person name="Fawcett J.A."/>
            <person name="Hatakeyama M."/>
            <person name="Paape T."/>
            <person name="Ng C.H."/>
            <person name="Ang C.C."/>
            <person name="Tnah L.H."/>
            <person name="Lee C.T."/>
            <person name="Nishiyama T."/>
            <person name="Sese J."/>
            <person name="O'Brien M.J."/>
            <person name="Copetti D."/>
            <person name="Mohd Noor M.I."/>
            <person name="Ong R.C."/>
            <person name="Putra M."/>
            <person name="Sireger I.Z."/>
            <person name="Indrioko S."/>
            <person name="Kosugi Y."/>
            <person name="Izuno A."/>
            <person name="Isagi Y."/>
            <person name="Lee S.L."/>
            <person name="Shimizu K.K."/>
        </authorList>
    </citation>
    <scope>NUCLEOTIDE SEQUENCE [LARGE SCALE GENOMIC DNA]</scope>
    <source>
        <strain evidence="1">214</strain>
    </source>
</reference>
<evidence type="ECO:0000313" key="1">
    <source>
        <dbReference type="EMBL" id="GKV48602.1"/>
    </source>
</evidence>
<organism evidence="1 2">
    <name type="scientific">Rubroshorea leprosula</name>
    <dbReference type="NCBI Taxonomy" id="152421"/>
    <lineage>
        <taxon>Eukaryota</taxon>
        <taxon>Viridiplantae</taxon>
        <taxon>Streptophyta</taxon>
        <taxon>Embryophyta</taxon>
        <taxon>Tracheophyta</taxon>
        <taxon>Spermatophyta</taxon>
        <taxon>Magnoliopsida</taxon>
        <taxon>eudicotyledons</taxon>
        <taxon>Gunneridae</taxon>
        <taxon>Pentapetalae</taxon>
        <taxon>rosids</taxon>
        <taxon>malvids</taxon>
        <taxon>Malvales</taxon>
        <taxon>Dipterocarpaceae</taxon>
        <taxon>Rubroshorea</taxon>
    </lineage>
</organism>
<comment type="caution">
    <text evidence="1">The sequence shown here is derived from an EMBL/GenBank/DDBJ whole genome shotgun (WGS) entry which is preliminary data.</text>
</comment>
<evidence type="ECO:0000313" key="2">
    <source>
        <dbReference type="Proteomes" id="UP001054252"/>
    </source>
</evidence>
<name>A0AAV5MGG8_9ROSI</name>
<dbReference type="Proteomes" id="UP001054252">
    <property type="component" value="Unassembled WGS sequence"/>
</dbReference>
<sequence length="105" mass="11505">MTVEYTHSYPPNSPFFPISSFASTTADLVSSPTRFVVTILVTTPPVVGISASVPFGLCLLVQPPSPLSHHASWRRFPASCNTVTIKIQLLSPSMPPQHHRPHCQR</sequence>
<dbReference type="EMBL" id="BPVZ01000262">
    <property type="protein sequence ID" value="GKV48602.1"/>
    <property type="molecule type" value="Genomic_DNA"/>
</dbReference>
<gene>
    <name evidence="1" type="ORF">SLEP1_g55399</name>
</gene>
<keyword evidence="2" id="KW-1185">Reference proteome</keyword>
<dbReference type="AlphaFoldDB" id="A0AAV5MGG8"/>
<accession>A0AAV5MGG8</accession>